<keyword evidence="2" id="KW-0812">Transmembrane</keyword>
<keyword evidence="2" id="KW-1133">Transmembrane helix</keyword>
<dbReference type="EMBL" id="FNAY01000023">
    <property type="protein sequence ID" value="SDF96371.1"/>
    <property type="molecule type" value="Genomic_DNA"/>
</dbReference>
<dbReference type="GO" id="GO:0005886">
    <property type="term" value="C:plasma membrane"/>
    <property type="evidence" value="ECO:0007669"/>
    <property type="project" value="TreeGrafter"/>
</dbReference>
<accession>A0A1G7QCT6</accession>
<sequence length="417" mass="46349">MRGTNNHELRHLDGATGVRAINKQLSEAADAAVKRAPKPIPNPAAARPRFRHKVLLSSFVLGVVAPTVLAVVYLYLIAADQYASKVGFTVHSEDMSSAGALLGGLSMLTQSSSSDAEVIYEFIQSRTLVERINRKIDLAQVFSRPAFDPVFTYDTDGTIEDLVDYWQRMVRISYASNSGLIEVESRAFTREDALAIAREIVAESTAVINEMSAIAREDATRYAREELAVAIERLKQAREERTRFRSKTRLIDPAADVQGQMGLMTSLEQQLAQAYIDLNLTLETSSGDDPRVSQSRRRIDVIQTLIEQEKSKFGMGDTENPDVESREDYPTLMAEYERLSVDVEYANSAYLAAMASLDSAKAEAQRQSRYLASYTTPSMAEAATYPQRGLIAGLTAVFLTLAWSICVLIFYSLRDRR</sequence>
<name>A0A1G7QCT6_RHOCA</name>
<feature type="coiled-coil region" evidence="1">
    <location>
        <begin position="220"/>
        <end position="247"/>
    </location>
</feature>
<dbReference type="PANTHER" id="PTHR32309:SF13">
    <property type="entry name" value="FERRIC ENTEROBACTIN TRANSPORT PROTEIN FEPE"/>
    <property type="match status" value="1"/>
</dbReference>
<proteinExistence type="predicted"/>
<dbReference type="GO" id="GO:0004713">
    <property type="term" value="F:protein tyrosine kinase activity"/>
    <property type="evidence" value="ECO:0007669"/>
    <property type="project" value="TreeGrafter"/>
</dbReference>
<evidence type="ECO:0000256" key="1">
    <source>
        <dbReference type="SAM" id="Coils"/>
    </source>
</evidence>
<evidence type="ECO:0000313" key="4">
    <source>
        <dbReference type="Proteomes" id="UP000183812"/>
    </source>
</evidence>
<keyword evidence="1" id="KW-0175">Coiled coil</keyword>
<organism evidence="3 4">
    <name type="scientific">Rhodobacter capsulatus</name>
    <name type="common">Rhodopseudomonas capsulata</name>
    <dbReference type="NCBI Taxonomy" id="1061"/>
    <lineage>
        <taxon>Bacteria</taxon>
        <taxon>Pseudomonadati</taxon>
        <taxon>Pseudomonadota</taxon>
        <taxon>Alphaproteobacteria</taxon>
        <taxon>Rhodobacterales</taxon>
        <taxon>Rhodobacter group</taxon>
        <taxon>Rhodobacter</taxon>
    </lineage>
</organism>
<dbReference type="PANTHER" id="PTHR32309">
    <property type="entry name" value="TYROSINE-PROTEIN KINASE"/>
    <property type="match status" value="1"/>
</dbReference>
<gene>
    <name evidence="3" type="ORF">SAMN04244550_03177</name>
</gene>
<dbReference type="InterPro" id="IPR050445">
    <property type="entry name" value="Bact_polysacc_biosynth/exp"/>
</dbReference>
<evidence type="ECO:0000313" key="3">
    <source>
        <dbReference type="EMBL" id="SDF96371.1"/>
    </source>
</evidence>
<feature type="transmembrane region" description="Helical" evidence="2">
    <location>
        <begin position="54"/>
        <end position="76"/>
    </location>
</feature>
<evidence type="ECO:0000256" key="2">
    <source>
        <dbReference type="SAM" id="Phobius"/>
    </source>
</evidence>
<dbReference type="AlphaFoldDB" id="A0A1G7QCT6"/>
<keyword evidence="2" id="KW-0472">Membrane</keyword>
<protein>
    <submittedName>
        <fullName evidence="3">Capsular polysaccharide transport system permease protein</fullName>
    </submittedName>
</protein>
<feature type="transmembrane region" description="Helical" evidence="2">
    <location>
        <begin position="390"/>
        <end position="413"/>
    </location>
</feature>
<dbReference type="Proteomes" id="UP000183812">
    <property type="component" value="Unassembled WGS sequence"/>
</dbReference>
<reference evidence="3 4" key="1">
    <citation type="submission" date="2016-10" db="EMBL/GenBank/DDBJ databases">
        <authorList>
            <person name="de Groot N.N."/>
        </authorList>
    </citation>
    <scope>NUCLEOTIDE SEQUENCE [LARGE SCALE GENOMIC DNA]</scope>
    <source>
        <strain evidence="4">DSM 938 / 37b4</strain>
    </source>
</reference>